<evidence type="ECO:0000313" key="2">
    <source>
        <dbReference type="Proteomes" id="UP000789405"/>
    </source>
</evidence>
<organism evidence="1 2">
    <name type="scientific">Dentiscutata erythropus</name>
    <dbReference type="NCBI Taxonomy" id="1348616"/>
    <lineage>
        <taxon>Eukaryota</taxon>
        <taxon>Fungi</taxon>
        <taxon>Fungi incertae sedis</taxon>
        <taxon>Mucoromycota</taxon>
        <taxon>Glomeromycotina</taxon>
        <taxon>Glomeromycetes</taxon>
        <taxon>Diversisporales</taxon>
        <taxon>Gigasporaceae</taxon>
        <taxon>Dentiscutata</taxon>
    </lineage>
</organism>
<evidence type="ECO:0000313" key="1">
    <source>
        <dbReference type="EMBL" id="CAG8812379.1"/>
    </source>
</evidence>
<protein>
    <submittedName>
        <fullName evidence="1">13328_t:CDS:1</fullName>
    </submittedName>
</protein>
<dbReference type="Proteomes" id="UP000789405">
    <property type="component" value="Unassembled WGS sequence"/>
</dbReference>
<dbReference type="EMBL" id="CAJVPY010048735">
    <property type="protein sequence ID" value="CAG8812379.1"/>
    <property type="molecule type" value="Genomic_DNA"/>
</dbReference>
<gene>
    <name evidence="1" type="ORF">DERYTH_LOCUS25614</name>
</gene>
<sequence length="45" mass="5215">DEKLYSSVSLCLIKEFPIYDGQRLQRLQKLLRETSSWIIGIGFLG</sequence>
<comment type="caution">
    <text evidence="1">The sequence shown here is derived from an EMBL/GenBank/DDBJ whole genome shotgun (WGS) entry which is preliminary data.</text>
</comment>
<proteinExistence type="predicted"/>
<keyword evidence="2" id="KW-1185">Reference proteome</keyword>
<dbReference type="AlphaFoldDB" id="A0A9N9K576"/>
<name>A0A9N9K576_9GLOM</name>
<accession>A0A9N9K576</accession>
<reference evidence="1" key="1">
    <citation type="submission" date="2021-06" db="EMBL/GenBank/DDBJ databases">
        <authorList>
            <person name="Kallberg Y."/>
            <person name="Tangrot J."/>
            <person name="Rosling A."/>
        </authorList>
    </citation>
    <scope>NUCLEOTIDE SEQUENCE</scope>
    <source>
        <strain evidence="1">MA453B</strain>
    </source>
</reference>
<feature type="non-terminal residue" evidence="1">
    <location>
        <position position="45"/>
    </location>
</feature>